<keyword evidence="7" id="KW-0704">Schiff base</keyword>
<evidence type="ECO:0000313" key="11">
    <source>
        <dbReference type="EMBL" id="CAD8961501.1"/>
    </source>
</evidence>
<dbReference type="Gene3D" id="3.20.20.70">
    <property type="entry name" value="Aldolase class I"/>
    <property type="match status" value="1"/>
</dbReference>
<evidence type="ECO:0000256" key="5">
    <source>
        <dbReference type="ARBA" id="ARBA00023152"/>
    </source>
</evidence>
<organism evidence="10">
    <name type="scientific">Hemiselmis andersenii</name>
    <name type="common">Cryptophyte alga</name>
    <dbReference type="NCBI Taxonomy" id="464988"/>
    <lineage>
        <taxon>Eukaryota</taxon>
        <taxon>Cryptophyceae</taxon>
        <taxon>Cryptomonadales</taxon>
        <taxon>Hemiselmidaceae</taxon>
        <taxon>Hemiselmis</taxon>
    </lineage>
</organism>
<dbReference type="GO" id="GO:0004332">
    <property type="term" value="F:fructose-bisphosphate aldolase activity"/>
    <property type="evidence" value="ECO:0007669"/>
    <property type="project" value="UniProtKB-EC"/>
</dbReference>
<dbReference type="PANTHER" id="PTHR11627">
    <property type="entry name" value="FRUCTOSE-BISPHOSPHATE ALDOLASE"/>
    <property type="match status" value="1"/>
</dbReference>
<dbReference type="InterPro" id="IPR029768">
    <property type="entry name" value="Aldolase_I_AS"/>
</dbReference>
<dbReference type="GO" id="GO:0006096">
    <property type="term" value="P:glycolytic process"/>
    <property type="evidence" value="ECO:0007669"/>
    <property type="project" value="UniProtKB-UniPathway"/>
</dbReference>
<dbReference type="EMBL" id="HBFX01024890">
    <property type="protein sequence ID" value="CAD8961499.1"/>
    <property type="molecule type" value="Transcribed_RNA"/>
</dbReference>
<keyword evidence="5 8" id="KW-0324">Glycolysis</keyword>
<evidence type="ECO:0000313" key="9">
    <source>
        <dbReference type="EMBL" id="CAD8759569.1"/>
    </source>
</evidence>
<proteinExistence type="inferred from homology"/>
<evidence type="ECO:0000256" key="2">
    <source>
        <dbReference type="ARBA" id="ARBA00004714"/>
    </source>
</evidence>
<evidence type="ECO:0000256" key="1">
    <source>
        <dbReference type="ARBA" id="ARBA00000441"/>
    </source>
</evidence>
<dbReference type="InterPro" id="IPR013785">
    <property type="entry name" value="Aldolase_TIM"/>
</dbReference>
<reference evidence="10" key="1">
    <citation type="submission" date="2021-01" db="EMBL/GenBank/DDBJ databases">
        <authorList>
            <person name="Corre E."/>
            <person name="Pelletier E."/>
            <person name="Niang G."/>
            <person name="Scheremetjew M."/>
            <person name="Finn R."/>
            <person name="Kale V."/>
            <person name="Holt S."/>
            <person name="Cochrane G."/>
            <person name="Meng A."/>
            <person name="Brown T."/>
            <person name="Cohen L."/>
        </authorList>
    </citation>
    <scope>NUCLEOTIDE SEQUENCE</scope>
    <source>
        <strain evidence="9">CCMP441</strain>
        <strain evidence="10">CCMP644</strain>
    </source>
</reference>
<dbReference type="UniPathway" id="UPA00109">
    <property type="reaction ID" value="UER00183"/>
</dbReference>
<dbReference type="CDD" id="cd00948">
    <property type="entry name" value="FBP_aldolase_I_a"/>
    <property type="match status" value="1"/>
</dbReference>
<name>A0A6T8PQB7_HEMAN</name>
<comment type="pathway">
    <text evidence="2">Carbohydrate degradation; glycolysis; D-glyceraldehyde 3-phosphate and glycerone phosphate from D-glucose: step 4/4.</text>
</comment>
<dbReference type="SUPFAM" id="SSF51569">
    <property type="entry name" value="Aldolase"/>
    <property type="match status" value="1"/>
</dbReference>
<dbReference type="NCBIfam" id="NF033379">
    <property type="entry name" value="FrucBisAld_I"/>
    <property type="match status" value="1"/>
</dbReference>
<protein>
    <recommendedName>
        <fullName evidence="4 8">Fructose-bisphosphate aldolase</fullName>
        <ecNumber evidence="4 8">4.1.2.13</ecNumber>
    </recommendedName>
</protein>
<dbReference type="EMBL" id="HBFK01043040">
    <property type="protein sequence ID" value="CAD8759569.1"/>
    <property type="molecule type" value="Transcribed_RNA"/>
</dbReference>
<evidence type="ECO:0000256" key="7">
    <source>
        <dbReference type="ARBA" id="ARBA00023270"/>
    </source>
</evidence>
<evidence type="ECO:0000256" key="4">
    <source>
        <dbReference type="ARBA" id="ARBA00013068"/>
    </source>
</evidence>
<keyword evidence="6 8" id="KW-0456">Lyase</keyword>
<evidence type="ECO:0000313" key="10">
    <source>
        <dbReference type="EMBL" id="CAD8961499.1"/>
    </source>
</evidence>
<dbReference type="FunFam" id="3.20.20.70:FF:000140">
    <property type="entry name" value="Fructose-bisphosphate aldolase"/>
    <property type="match status" value="1"/>
</dbReference>
<comment type="catalytic activity">
    <reaction evidence="1 8">
        <text>beta-D-fructose 1,6-bisphosphate = D-glyceraldehyde 3-phosphate + dihydroxyacetone phosphate</text>
        <dbReference type="Rhea" id="RHEA:14729"/>
        <dbReference type="ChEBI" id="CHEBI:32966"/>
        <dbReference type="ChEBI" id="CHEBI:57642"/>
        <dbReference type="ChEBI" id="CHEBI:59776"/>
        <dbReference type="EC" id="4.1.2.13"/>
    </reaction>
</comment>
<evidence type="ECO:0000256" key="8">
    <source>
        <dbReference type="RuleBase" id="RU003994"/>
    </source>
</evidence>
<comment type="similarity">
    <text evidence="3 8">Belongs to the class I fructose-bisphosphate aldolase family.</text>
</comment>
<evidence type="ECO:0000256" key="6">
    <source>
        <dbReference type="ARBA" id="ARBA00023239"/>
    </source>
</evidence>
<sequence>MAAHAIASPGLAFRDELIATANALATPGKGILASDESVGTIGKRFSAINVANTEENRVRYRELLFTAPGIGNYISGAIVFEETLTGKGRDGELLIDKMKASGIIPGIKVDRGLTVIPGTEGESSTQGLDGLADRCKAYYAAGARFAKWRAVYKISENTPSTVSTRENSWTLARCGAICQQNGLVPIIEPEVLMDGTHDIERAAHVTENVLVATYSAMMQQGLLLEGTLLKPNMVCAGMDYPGKVTGQDIAAYTIRTLQRAVPVAVPAVVFLSGGQSEEEATQNLNWMNSMPAKKPWALTFSYGRALQQSCLQAWQGKDENVEAAQQVFLHRARCNGDAQLGRYKGKCKQQEGTGEEDKSLHVNDYRY</sequence>
<evidence type="ECO:0000256" key="3">
    <source>
        <dbReference type="ARBA" id="ARBA00010387"/>
    </source>
</evidence>
<dbReference type="InterPro" id="IPR000741">
    <property type="entry name" value="FBA_I"/>
</dbReference>
<dbReference type="EC" id="4.1.2.13" evidence="4 8"/>
<accession>A0A6T8PQB7</accession>
<gene>
    <name evidence="10" type="ORF">HAND00432_LOCUS15156</name>
    <name evidence="11" type="ORF">HAND00432_LOCUS15157</name>
    <name evidence="9" type="ORF">HAND1043_LOCUS26083</name>
</gene>
<dbReference type="PROSITE" id="PS00158">
    <property type="entry name" value="ALDOLASE_CLASS_I"/>
    <property type="match status" value="1"/>
</dbReference>
<dbReference type="Pfam" id="PF00274">
    <property type="entry name" value="Glycolytic"/>
    <property type="match status" value="1"/>
</dbReference>
<dbReference type="AlphaFoldDB" id="A0A6T8PQB7"/>
<dbReference type="EMBL" id="HBFX01024891">
    <property type="protein sequence ID" value="CAD8961501.1"/>
    <property type="molecule type" value="Transcribed_RNA"/>
</dbReference>